<organism evidence="3 4">
    <name type="scientific">Pseudoloma neurophilia</name>
    <dbReference type="NCBI Taxonomy" id="146866"/>
    <lineage>
        <taxon>Eukaryota</taxon>
        <taxon>Fungi</taxon>
        <taxon>Fungi incertae sedis</taxon>
        <taxon>Microsporidia</taxon>
        <taxon>Pseudoloma</taxon>
    </lineage>
</organism>
<evidence type="ECO:0000256" key="1">
    <source>
        <dbReference type="SAM" id="Coils"/>
    </source>
</evidence>
<dbReference type="Proteomes" id="UP000051530">
    <property type="component" value="Unassembled WGS sequence"/>
</dbReference>
<dbReference type="VEuPathDB" id="MicrosporidiaDB:M153_1650005536"/>
<comment type="caution">
    <text evidence="3">The sequence shown here is derived from an EMBL/GenBank/DDBJ whole genome shotgun (WGS) entry which is preliminary data.</text>
</comment>
<feature type="coiled-coil region" evidence="1">
    <location>
        <begin position="149"/>
        <end position="176"/>
    </location>
</feature>
<dbReference type="EMBL" id="LGUB01000041">
    <property type="protein sequence ID" value="KRH94683.1"/>
    <property type="molecule type" value="Genomic_DNA"/>
</dbReference>
<feature type="compositionally biased region" description="Acidic residues" evidence="2">
    <location>
        <begin position="194"/>
        <end position="209"/>
    </location>
</feature>
<keyword evidence="1" id="KW-0175">Coiled coil</keyword>
<feature type="region of interest" description="Disordered" evidence="2">
    <location>
        <begin position="192"/>
        <end position="221"/>
    </location>
</feature>
<name>A0A0R0M8N0_9MICR</name>
<protein>
    <submittedName>
        <fullName evidence="3">Uncharacterized protein</fullName>
    </submittedName>
</protein>
<dbReference type="AlphaFoldDB" id="A0A0R0M8N0"/>
<dbReference type="OrthoDB" id="10400316at2759"/>
<gene>
    <name evidence="3" type="ORF">M153_1650005536</name>
</gene>
<sequence length="221" mass="26316">MNMQFMSLDGNDSSDHDISNMKITFDSINSDYDAIRKKIYKEMEIEEIQNKIYMKLKGTTKTNNFTFKRCDDKAMFYEKKEKTVSEEKESFSLEEEDDSDIIDLNDIPDESEEKEVFPKSKFLDLEAEEGSSSDEIDQSYEEFDFQKDIKNQELLLERFQRKYMRKKEKNKQQSVKIADYVSSSSDAFDFQQVESEEERMEFEKDENEPECAQNEGKRQFD</sequence>
<evidence type="ECO:0000313" key="3">
    <source>
        <dbReference type="EMBL" id="KRH94683.1"/>
    </source>
</evidence>
<accession>A0A0R0M8N0</accession>
<evidence type="ECO:0000256" key="2">
    <source>
        <dbReference type="SAM" id="MobiDB-lite"/>
    </source>
</evidence>
<keyword evidence="4" id="KW-1185">Reference proteome</keyword>
<proteinExistence type="predicted"/>
<reference evidence="3 4" key="1">
    <citation type="submission" date="2015-07" db="EMBL/GenBank/DDBJ databases">
        <title>The genome of Pseudoloma neurophilia, a relevant intracellular parasite of the zebrafish.</title>
        <authorList>
            <person name="Ndikumana S."/>
            <person name="Pelin A."/>
            <person name="Sanders J."/>
            <person name="Corradi N."/>
        </authorList>
    </citation>
    <scope>NUCLEOTIDE SEQUENCE [LARGE SCALE GENOMIC DNA]</scope>
    <source>
        <strain evidence="3 4">MK1</strain>
    </source>
</reference>
<evidence type="ECO:0000313" key="4">
    <source>
        <dbReference type="Proteomes" id="UP000051530"/>
    </source>
</evidence>